<gene>
    <name evidence="2" type="ORF">PtA15_11A289</name>
</gene>
<dbReference type="RefSeq" id="XP_053025154.1">
    <property type="nucleotide sequence ID" value="XM_053161181.1"/>
</dbReference>
<organism evidence="2 3">
    <name type="scientific">Puccinia triticina</name>
    <dbReference type="NCBI Taxonomy" id="208348"/>
    <lineage>
        <taxon>Eukaryota</taxon>
        <taxon>Fungi</taxon>
        <taxon>Dikarya</taxon>
        <taxon>Basidiomycota</taxon>
        <taxon>Pucciniomycotina</taxon>
        <taxon>Pucciniomycetes</taxon>
        <taxon>Pucciniales</taxon>
        <taxon>Pucciniaceae</taxon>
        <taxon>Puccinia</taxon>
    </lineage>
</organism>
<evidence type="ECO:0000313" key="3">
    <source>
        <dbReference type="Proteomes" id="UP001164743"/>
    </source>
</evidence>
<accession>A0ABY7CWE9</accession>
<dbReference type="Proteomes" id="UP001164743">
    <property type="component" value="Chromosome 11A"/>
</dbReference>
<evidence type="ECO:0000256" key="1">
    <source>
        <dbReference type="SAM" id="MobiDB-lite"/>
    </source>
</evidence>
<evidence type="ECO:0000313" key="2">
    <source>
        <dbReference type="EMBL" id="WAQ89599.1"/>
    </source>
</evidence>
<sequence length="141" mass="16829">MPRQRIRGPAIRREDRRRRQLNEADDLAALRRLEDSMNQADQDSRPIPPHQDELFNHRNDTFEDCNEELNLQPGLEDDADDSEDGQWQTWVTLDKEEPDAIDLMVQASNERHRQRAREFNWKSLLDYLHPAYMVQKFKTSN</sequence>
<keyword evidence="3" id="KW-1185">Reference proteome</keyword>
<reference evidence="2" key="1">
    <citation type="submission" date="2022-10" db="EMBL/GenBank/DDBJ databases">
        <title>Puccinia triticina Genome sequencing and assembly.</title>
        <authorList>
            <person name="Li C."/>
        </authorList>
    </citation>
    <scope>NUCLEOTIDE SEQUENCE</scope>
    <source>
        <strain evidence="2">Pt15</strain>
    </source>
</reference>
<proteinExistence type="predicted"/>
<dbReference type="GeneID" id="77802076"/>
<dbReference type="EMBL" id="CP110431">
    <property type="protein sequence ID" value="WAQ89599.1"/>
    <property type="molecule type" value="Genomic_DNA"/>
</dbReference>
<protein>
    <submittedName>
        <fullName evidence="2">Uncharacterized protein</fullName>
    </submittedName>
</protein>
<feature type="region of interest" description="Disordered" evidence="1">
    <location>
        <begin position="1"/>
        <end position="55"/>
    </location>
</feature>
<name>A0ABY7CWE9_9BASI</name>